<dbReference type="RefSeq" id="WP_258540849.1">
    <property type="nucleotide sequence ID" value="NZ_OU015584.1"/>
</dbReference>
<protein>
    <recommendedName>
        <fullName evidence="10">PKD domain-containing protein</fullName>
    </recommendedName>
</protein>
<dbReference type="PROSITE" id="PS01180">
    <property type="entry name" value="CUB"/>
    <property type="match status" value="1"/>
</dbReference>
<dbReference type="EMBL" id="OU015584">
    <property type="protein sequence ID" value="CAG5078246.1"/>
    <property type="molecule type" value="Genomic_DNA"/>
</dbReference>
<dbReference type="AlphaFoldDB" id="A0A916JK18"/>
<name>A0A916JK18_9FLAO</name>
<dbReference type="Gene3D" id="2.60.120.290">
    <property type="entry name" value="Spermadhesin, CUB domain"/>
    <property type="match status" value="1"/>
</dbReference>
<reference evidence="8" key="1">
    <citation type="submission" date="2021-04" db="EMBL/GenBank/DDBJ databases">
        <authorList>
            <person name="Rodrigo-Torres L."/>
            <person name="Arahal R. D."/>
            <person name="Lucena T."/>
        </authorList>
    </citation>
    <scope>NUCLEOTIDE SEQUENCE</scope>
    <source>
        <strain evidence="8">AS29M-1</strain>
    </source>
</reference>
<dbReference type="PROSITE" id="PS50853">
    <property type="entry name" value="FN3"/>
    <property type="match status" value="1"/>
</dbReference>
<feature type="domain" description="CUB" evidence="4">
    <location>
        <begin position="381"/>
        <end position="497"/>
    </location>
</feature>
<feature type="domain" description="GH18" evidence="7">
    <location>
        <begin position="61"/>
        <end position="388"/>
    </location>
</feature>
<dbReference type="SUPFAM" id="SSF49299">
    <property type="entry name" value="PKD domain"/>
    <property type="match status" value="2"/>
</dbReference>
<dbReference type="SMART" id="SM00042">
    <property type="entry name" value="CUB"/>
    <property type="match status" value="1"/>
</dbReference>
<dbReference type="Pfam" id="PF00431">
    <property type="entry name" value="CUB"/>
    <property type="match status" value="1"/>
</dbReference>
<feature type="signal peptide" evidence="3">
    <location>
        <begin position="1"/>
        <end position="19"/>
    </location>
</feature>
<feature type="domain" description="PKD" evidence="5">
    <location>
        <begin position="980"/>
        <end position="1062"/>
    </location>
</feature>
<evidence type="ECO:0000256" key="1">
    <source>
        <dbReference type="ARBA" id="ARBA00022729"/>
    </source>
</evidence>
<dbReference type="InterPro" id="IPR036116">
    <property type="entry name" value="FN3_sf"/>
</dbReference>
<dbReference type="InterPro" id="IPR017853">
    <property type="entry name" value="GH"/>
</dbReference>
<sequence>MKKQVLSFLMMLCAAPFIAQSIHQEQLEHYNSLGNDDAVYYEQNTTAAVMPPREKSACNLDKVVYGWHPYWIGSAYQNYDWDLLSHFSFFSYDVDAATGEANSTHGWATSSAVDAALASGNTKVTLCVTLFSGHNTFFGSSTAQQTLIDNLITLVQSRGAHGVQIDFEGLPSGQRTNFANWMVSLANQMHTAIPGSEVSTVLYAVDWNNVFDFSIMEPEVDHYIVMGYAYYYQGSNNTGPCDPLYHFGSSYNYTLSKTTSYYLDQGCPKDKFILGLPYYGYQWPTTNLTIPSSTTGSGIAKTYSSVKNNSSGYYTPANYTWDADSYTDIYAFNDGQNKQCFITLEDGFNKRLEFVERTDIGGIGIWALGYDDGYTELWDAIETHLTDCQEDACTGTIHDFGGPTKSYYNNEDYIWTIDPPGTTAITFDFTSFDVEANYDYLYIYDGPDVNATQIPGSPFTGTTSPGTFTSSTGAVTFRWTSDGATVAPGFVANWTCNADITAPTTAVSHPNSWETQDFTATFTDNDNNAVAYAFYNVADYDGNNWSANADLGFFNDEFNQASLSPDWTNSVGSWTLVNGTLEQTDENEANTNLNASLAQDDQHVYLYHWKGEINGSGTNRRAGIHFFCDDATSTQRGNSYMVYWRVDNDKCQIYKSDGTNIPLMTNDDVVVDPNTTYDFKILYDPSSGLIQAFLDDELVSEWTDPSPLTAADGISLRTGNCYGVYYDFRVYLGRSSSEMISIGSSTDMLRYQNPNPMTPAGDIRSINIDAADNWSSVASDLVDVDWTEPSMVTVSDGLSTDIDVFNIDTEISGNWSVSFDAHSDIDFYEYAVGTSQGGSDIISWTNNGTATSFTESGLSLSYGTTYYVSVRTTNGAGLVSTATDSDGQLLENPTQPPVAGFSPGTTTICEGDSIQLINNSQNATSYLWSVAGGILNDNTANNPYVTFSSSGSYNVTLVASGPGGTDQSSQNISITVSPGPIAAATPSNDTVYLPNAVVSFTNNSANATNYSWDFGDGSTSTDANPWNNYGSVGTYDVELIAMTNGCANDTTNFVITVLDNSTGINTHSLELHVYPNPFENNITVSGLSQLGSISFVELVDMTGRLVYRSSVTAGADLLIIENLSSLSRGLYELKVTSDKGKVTYKVIK</sequence>
<dbReference type="InterPro" id="IPR035914">
    <property type="entry name" value="Sperma_CUB_dom_sf"/>
</dbReference>
<keyword evidence="1 3" id="KW-0732">Signal</keyword>
<dbReference type="InterPro" id="IPR003961">
    <property type="entry name" value="FN3_dom"/>
</dbReference>
<dbReference type="InterPro" id="IPR000601">
    <property type="entry name" value="PKD_dom"/>
</dbReference>
<gene>
    <name evidence="8" type="ORF">CRYO30217_00619</name>
</gene>
<dbReference type="SUPFAM" id="SSF49265">
    <property type="entry name" value="Fibronectin type III"/>
    <property type="match status" value="1"/>
</dbReference>
<dbReference type="Proteomes" id="UP000683507">
    <property type="component" value="Chromosome"/>
</dbReference>
<proteinExistence type="predicted"/>
<dbReference type="Gene3D" id="2.60.120.560">
    <property type="entry name" value="Exo-inulinase, domain 1"/>
    <property type="match status" value="1"/>
</dbReference>
<dbReference type="InterPro" id="IPR035986">
    <property type="entry name" value="PKD_dom_sf"/>
</dbReference>
<keyword evidence="2" id="KW-1015">Disulfide bond</keyword>
<dbReference type="Gene3D" id="3.10.50.10">
    <property type="match status" value="1"/>
</dbReference>
<evidence type="ECO:0000259" key="6">
    <source>
        <dbReference type="PROSITE" id="PS50853"/>
    </source>
</evidence>
<feature type="domain" description="Fibronectin type-III" evidence="6">
    <location>
        <begin position="794"/>
        <end position="897"/>
    </location>
</feature>
<dbReference type="SUPFAM" id="SSF49854">
    <property type="entry name" value="Spermadhesin, CUB domain"/>
    <property type="match status" value="1"/>
</dbReference>
<evidence type="ECO:0000259" key="5">
    <source>
        <dbReference type="PROSITE" id="PS50093"/>
    </source>
</evidence>
<dbReference type="Pfam" id="PF00704">
    <property type="entry name" value="Glyco_hydro_18"/>
    <property type="match status" value="1"/>
</dbReference>
<evidence type="ECO:0000313" key="8">
    <source>
        <dbReference type="EMBL" id="CAG5078246.1"/>
    </source>
</evidence>
<dbReference type="InterPro" id="IPR000859">
    <property type="entry name" value="CUB_dom"/>
</dbReference>
<dbReference type="SMART" id="SM00089">
    <property type="entry name" value="PKD"/>
    <property type="match status" value="2"/>
</dbReference>
<dbReference type="Gene3D" id="2.60.40.10">
    <property type="entry name" value="Immunoglobulins"/>
    <property type="match status" value="2"/>
</dbReference>
<dbReference type="CDD" id="cd00041">
    <property type="entry name" value="CUB"/>
    <property type="match status" value="1"/>
</dbReference>
<feature type="chain" id="PRO_5038046291" description="PKD domain-containing protein" evidence="3">
    <location>
        <begin position="20"/>
        <end position="1148"/>
    </location>
</feature>
<dbReference type="PROSITE" id="PS51910">
    <property type="entry name" value="GH18_2"/>
    <property type="match status" value="1"/>
</dbReference>
<accession>A0A916JK18</accession>
<dbReference type="InterPro" id="IPR013783">
    <property type="entry name" value="Ig-like_fold"/>
</dbReference>
<evidence type="ECO:0000256" key="3">
    <source>
        <dbReference type="SAM" id="SignalP"/>
    </source>
</evidence>
<dbReference type="NCBIfam" id="TIGR04183">
    <property type="entry name" value="Por_Secre_tail"/>
    <property type="match status" value="1"/>
</dbReference>
<dbReference type="GO" id="GO:0005975">
    <property type="term" value="P:carbohydrate metabolic process"/>
    <property type="evidence" value="ECO:0007669"/>
    <property type="project" value="InterPro"/>
</dbReference>
<dbReference type="InterPro" id="IPR001223">
    <property type="entry name" value="Glyco_hydro18_cat"/>
</dbReference>
<feature type="domain" description="PKD" evidence="5">
    <location>
        <begin position="918"/>
        <end position="981"/>
    </location>
</feature>
<dbReference type="Pfam" id="PF18962">
    <property type="entry name" value="Por_Secre_tail"/>
    <property type="match status" value="1"/>
</dbReference>
<dbReference type="InterPro" id="IPR026444">
    <property type="entry name" value="Secre_tail"/>
</dbReference>
<organism evidence="8 9">
    <name type="scientific">Parvicella tangerina</name>
    <dbReference type="NCBI Taxonomy" id="2829795"/>
    <lineage>
        <taxon>Bacteria</taxon>
        <taxon>Pseudomonadati</taxon>
        <taxon>Bacteroidota</taxon>
        <taxon>Flavobacteriia</taxon>
        <taxon>Flavobacteriales</taxon>
        <taxon>Parvicellaceae</taxon>
        <taxon>Parvicella</taxon>
    </lineage>
</organism>
<dbReference type="PROSITE" id="PS50093">
    <property type="entry name" value="PKD"/>
    <property type="match status" value="2"/>
</dbReference>
<evidence type="ECO:0000313" key="9">
    <source>
        <dbReference type="Proteomes" id="UP000683507"/>
    </source>
</evidence>
<evidence type="ECO:0000259" key="7">
    <source>
        <dbReference type="PROSITE" id="PS51910"/>
    </source>
</evidence>
<evidence type="ECO:0008006" key="10">
    <source>
        <dbReference type="Google" id="ProtNLM"/>
    </source>
</evidence>
<dbReference type="InterPro" id="IPR029070">
    <property type="entry name" value="Chitinase_insertion_sf"/>
</dbReference>
<dbReference type="GO" id="GO:0008061">
    <property type="term" value="F:chitin binding"/>
    <property type="evidence" value="ECO:0007669"/>
    <property type="project" value="InterPro"/>
</dbReference>
<dbReference type="PANTHER" id="PTHR46066">
    <property type="entry name" value="CHITINASE DOMAIN-CONTAINING PROTEIN 1 FAMILY MEMBER"/>
    <property type="match status" value="1"/>
</dbReference>
<dbReference type="SMART" id="SM00636">
    <property type="entry name" value="Glyco_18"/>
    <property type="match status" value="1"/>
</dbReference>
<dbReference type="SUPFAM" id="SSF51445">
    <property type="entry name" value="(Trans)glycosidases"/>
    <property type="match status" value="1"/>
</dbReference>
<keyword evidence="9" id="KW-1185">Reference proteome</keyword>
<dbReference type="InterPro" id="IPR022409">
    <property type="entry name" value="PKD/Chitinase_dom"/>
</dbReference>
<dbReference type="CDD" id="cd00146">
    <property type="entry name" value="PKD"/>
    <property type="match status" value="2"/>
</dbReference>
<dbReference type="CDD" id="cd00063">
    <property type="entry name" value="FN3"/>
    <property type="match status" value="1"/>
</dbReference>
<dbReference type="Gene3D" id="3.20.20.80">
    <property type="entry name" value="Glycosidases"/>
    <property type="match status" value="1"/>
</dbReference>
<dbReference type="InterPro" id="IPR011583">
    <property type="entry name" value="Chitinase_II/V-like_cat"/>
</dbReference>
<dbReference type="PANTHER" id="PTHR46066:SF2">
    <property type="entry name" value="CHITINASE DOMAIN-CONTAINING PROTEIN 1"/>
    <property type="match status" value="1"/>
</dbReference>
<dbReference type="KEGG" id="ptan:CRYO30217_00619"/>
<dbReference type="Pfam" id="PF18911">
    <property type="entry name" value="PKD_4"/>
    <property type="match status" value="1"/>
</dbReference>
<evidence type="ECO:0000259" key="4">
    <source>
        <dbReference type="PROSITE" id="PS01180"/>
    </source>
</evidence>
<evidence type="ECO:0000256" key="2">
    <source>
        <dbReference type="ARBA" id="ARBA00023157"/>
    </source>
</evidence>